<keyword evidence="3" id="KW-0548">Nucleotidyltransferase</keyword>
<dbReference type="InterPro" id="IPR000477">
    <property type="entry name" value="RT_dom"/>
</dbReference>
<evidence type="ECO:0000256" key="1">
    <source>
        <dbReference type="SAM" id="Coils"/>
    </source>
</evidence>
<accession>A0A699J0P6</accession>
<dbReference type="GO" id="GO:0003964">
    <property type="term" value="F:RNA-directed DNA polymerase activity"/>
    <property type="evidence" value="ECO:0007669"/>
    <property type="project" value="UniProtKB-KW"/>
</dbReference>
<dbReference type="PANTHER" id="PTHR33116:SF78">
    <property type="entry name" value="OS12G0587133 PROTEIN"/>
    <property type="match status" value="1"/>
</dbReference>
<evidence type="ECO:0000259" key="2">
    <source>
        <dbReference type="Pfam" id="PF00078"/>
    </source>
</evidence>
<dbReference type="Pfam" id="PF00078">
    <property type="entry name" value="RVT_1"/>
    <property type="match status" value="1"/>
</dbReference>
<organism evidence="3">
    <name type="scientific">Tanacetum cinerariifolium</name>
    <name type="common">Dalmatian daisy</name>
    <name type="synonym">Chrysanthemum cinerariifolium</name>
    <dbReference type="NCBI Taxonomy" id="118510"/>
    <lineage>
        <taxon>Eukaryota</taxon>
        <taxon>Viridiplantae</taxon>
        <taxon>Streptophyta</taxon>
        <taxon>Embryophyta</taxon>
        <taxon>Tracheophyta</taxon>
        <taxon>Spermatophyta</taxon>
        <taxon>Magnoliopsida</taxon>
        <taxon>eudicotyledons</taxon>
        <taxon>Gunneridae</taxon>
        <taxon>Pentapetalae</taxon>
        <taxon>asterids</taxon>
        <taxon>campanulids</taxon>
        <taxon>Asterales</taxon>
        <taxon>Asteraceae</taxon>
        <taxon>Asteroideae</taxon>
        <taxon>Anthemideae</taxon>
        <taxon>Anthemidinae</taxon>
        <taxon>Tanacetum</taxon>
    </lineage>
</organism>
<dbReference type="PANTHER" id="PTHR33116">
    <property type="entry name" value="REVERSE TRANSCRIPTASE ZINC-BINDING DOMAIN-CONTAINING PROTEIN-RELATED-RELATED"/>
    <property type="match status" value="1"/>
</dbReference>
<name>A0A699J0P6_TANCI</name>
<gene>
    <name evidence="3" type="ORF">Tci_573203</name>
</gene>
<proteinExistence type="predicted"/>
<dbReference type="EMBL" id="BKCJ010355573">
    <property type="protein sequence ID" value="GFA01231.1"/>
    <property type="molecule type" value="Genomic_DNA"/>
</dbReference>
<protein>
    <submittedName>
        <fullName evidence="3">RNA-directed DNA polymerase, eukaryota, reverse transcriptase zinc-binding domain protein</fullName>
    </submittedName>
</protein>
<evidence type="ECO:0000313" key="3">
    <source>
        <dbReference type="EMBL" id="GFA01231.1"/>
    </source>
</evidence>
<keyword evidence="1" id="KW-0175">Coiled coil</keyword>
<feature type="coiled-coil region" evidence="1">
    <location>
        <begin position="59"/>
        <end position="93"/>
    </location>
</feature>
<comment type="caution">
    <text evidence="3">The sequence shown here is derived from an EMBL/GenBank/DDBJ whole genome shotgun (WGS) entry which is preliminary data.</text>
</comment>
<dbReference type="AlphaFoldDB" id="A0A699J0P6"/>
<keyword evidence="3" id="KW-0808">Transferase</keyword>
<feature type="domain" description="Reverse transcriptase" evidence="2">
    <location>
        <begin position="190"/>
        <end position="341"/>
    </location>
</feature>
<keyword evidence="3" id="KW-0695">RNA-directed DNA polymerase</keyword>
<sequence>MVSDHSPAVLVIPNGLPRKKKSFRFVNYVADKIDFLDVVQQGWNLDIKGCHIFKVVKRLKNLKKALNELNWKNDNLFDKVVVLKQQLKEAQSNLEANPFNLNKRREAMENFSKYTEAIEDELKLLHKTAKIKWLREGDNNYVFFYSVLKSRKNKNRVESICGENMDRFMGNKLYLEDTAKMIVKVTDVEIKSAMFDIDSNKAAGPMDLLHVCGYFKGDRGLRQGDQISPYLFTLVMEVLNMILVKEIKEFENLKYHYRCKELKLTHMCFDDDMLVMFNGDKESMGVVKKALDEFSSVSSLLHNLNKSTIFFGSINDGLKREILQILPFKLGSLPMKYLGIPLVAKRLGVKECMSLMENVEKRINCWRNKLLSYAGRIQLISSVLSSMHQY</sequence>
<reference evidence="3" key="1">
    <citation type="journal article" date="2019" name="Sci. Rep.">
        <title>Draft genome of Tanacetum cinerariifolium, the natural source of mosquito coil.</title>
        <authorList>
            <person name="Yamashiro T."/>
            <person name="Shiraishi A."/>
            <person name="Satake H."/>
            <person name="Nakayama K."/>
        </authorList>
    </citation>
    <scope>NUCLEOTIDE SEQUENCE</scope>
</reference>